<dbReference type="OrthoDB" id="6112772at2759"/>
<dbReference type="EMBL" id="NEDP02003615">
    <property type="protein sequence ID" value="OWF48274.1"/>
    <property type="molecule type" value="Genomic_DNA"/>
</dbReference>
<feature type="region of interest" description="Disordered" evidence="1">
    <location>
        <begin position="98"/>
        <end position="130"/>
    </location>
</feature>
<keyword evidence="4" id="KW-1185">Reference proteome</keyword>
<evidence type="ECO:0000256" key="1">
    <source>
        <dbReference type="SAM" id="MobiDB-lite"/>
    </source>
</evidence>
<keyword evidence="2" id="KW-1133">Transmembrane helix</keyword>
<evidence type="ECO:0000313" key="4">
    <source>
        <dbReference type="Proteomes" id="UP000242188"/>
    </source>
</evidence>
<sequence>MCTGIGSQCVTLRPSFEFYIVSRVTGTMTFSLALLGISILHLLATGEAQSTNVSGIVSPVTGGVGAPLSPHSGTAQKVKRAHGSVTDIPEEREIGEDVTTSRGGITQPTPAEDPVEQHDLSPGAGAQTTTPMNGHTAARHFGTTMPYQHHPFATTEEVEPEDLLPGLGNCPLFEDVTKEHHVIIRHENCEIFVSHDDSIRWFGEPGLSPPSVYVRNFV</sequence>
<keyword evidence="2" id="KW-0812">Transmembrane</keyword>
<dbReference type="AlphaFoldDB" id="A0A210QHP7"/>
<protein>
    <submittedName>
        <fullName evidence="3">Uncharacterized protein</fullName>
    </submittedName>
</protein>
<gene>
    <name evidence="3" type="ORF">KP79_PYT17164</name>
</gene>
<name>A0A210QHP7_MIZYE</name>
<keyword evidence="2" id="KW-0472">Membrane</keyword>
<feature type="compositionally biased region" description="Polar residues" evidence="1">
    <location>
        <begin position="98"/>
        <end position="109"/>
    </location>
</feature>
<dbReference type="Proteomes" id="UP000242188">
    <property type="component" value="Unassembled WGS sequence"/>
</dbReference>
<comment type="caution">
    <text evidence="3">The sequence shown here is derived from an EMBL/GenBank/DDBJ whole genome shotgun (WGS) entry which is preliminary data.</text>
</comment>
<organism evidence="3 4">
    <name type="scientific">Mizuhopecten yessoensis</name>
    <name type="common">Japanese scallop</name>
    <name type="synonym">Patinopecten yessoensis</name>
    <dbReference type="NCBI Taxonomy" id="6573"/>
    <lineage>
        <taxon>Eukaryota</taxon>
        <taxon>Metazoa</taxon>
        <taxon>Spiralia</taxon>
        <taxon>Lophotrochozoa</taxon>
        <taxon>Mollusca</taxon>
        <taxon>Bivalvia</taxon>
        <taxon>Autobranchia</taxon>
        <taxon>Pteriomorphia</taxon>
        <taxon>Pectinida</taxon>
        <taxon>Pectinoidea</taxon>
        <taxon>Pectinidae</taxon>
        <taxon>Mizuhopecten</taxon>
    </lineage>
</organism>
<evidence type="ECO:0000256" key="2">
    <source>
        <dbReference type="SAM" id="Phobius"/>
    </source>
</evidence>
<reference evidence="3 4" key="1">
    <citation type="journal article" date="2017" name="Nat. Ecol. Evol.">
        <title>Scallop genome provides insights into evolution of bilaterian karyotype and development.</title>
        <authorList>
            <person name="Wang S."/>
            <person name="Zhang J."/>
            <person name="Jiao W."/>
            <person name="Li J."/>
            <person name="Xun X."/>
            <person name="Sun Y."/>
            <person name="Guo X."/>
            <person name="Huan P."/>
            <person name="Dong B."/>
            <person name="Zhang L."/>
            <person name="Hu X."/>
            <person name="Sun X."/>
            <person name="Wang J."/>
            <person name="Zhao C."/>
            <person name="Wang Y."/>
            <person name="Wang D."/>
            <person name="Huang X."/>
            <person name="Wang R."/>
            <person name="Lv J."/>
            <person name="Li Y."/>
            <person name="Zhang Z."/>
            <person name="Liu B."/>
            <person name="Lu W."/>
            <person name="Hui Y."/>
            <person name="Liang J."/>
            <person name="Zhou Z."/>
            <person name="Hou R."/>
            <person name="Li X."/>
            <person name="Liu Y."/>
            <person name="Li H."/>
            <person name="Ning X."/>
            <person name="Lin Y."/>
            <person name="Zhao L."/>
            <person name="Xing Q."/>
            <person name="Dou J."/>
            <person name="Li Y."/>
            <person name="Mao J."/>
            <person name="Guo H."/>
            <person name="Dou H."/>
            <person name="Li T."/>
            <person name="Mu C."/>
            <person name="Jiang W."/>
            <person name="Fu Q."/>
            <person name="Fu X."/>
            <person name="Miao Y."/>
            <person name="Liu J."/>
            <person name="Yu Q."/>
            <person name="Li R."/>
            <person name="Liao H."/>
            <person name="Li X."/>
            <person name="Kong Y."/>
            <person name="Jiang Z."/>
            <person name="Chourrout D."/>
            <person name="Li R."/>
            <person name="Bao Z."/>
        </authorList>
    </citation>
    <scope>NUCLEOTIDE SEQUENCE [LARGE SCALE GENOMIC DNA]</scope>
    <source>
        <strain evidence="3 4">PY_sf001</strain>
    </source>
</reference>
<evidence type="ECO:0000313" key="3">
    <source>
        <dbReference type="EMBL" id="OWF48274.1"/>
    </source>
</evidence>
<feature type="transmembrane region" description="Helical" evidence="2">
    <location>
        <begin position="20"/>
        <end position="44"/>
    </location>
</feature>
<accession>A0A210QHP7</accession>
<proteinExistence type="predicted"/>